<dbReference type="PANTHER" id="PTHR47331">
    <property type="entry name" value="PHD-TYPE DOMAIN-CONTAINING PROTEIN"/>
    <property type="match status" value="1"/>
</dbReference>
<accession>A0A8J2KHN6</accession>
<dbReference type="GO" id="GO:0015074">
    <property type="term" value="P:DNA integration"/>
    <property type="evidence" value="ECO:0007669"/>
    <property type="project" value="InterPro"/>
</dbReference>
<dbReference type="OrthoDB" id="8037366at2759"/>
<gene>
    <name evidence="2" type="ORF">AFUS01_LOCUS27686</name>
</gene>
<reference evidence="2" key="1">
    <citation type="submission" date="2021-06" db="EMBL/GenBank/DDBJ databases">
        <authorList>
            <person name="Hodson N. C."/>
            <person name="Mongue J. A."/>
            <person name="Jaron S. K."/>
        </authorList>
    </citation>
    <scope>NUCLEOTIDE SEQUENCE</scope>
</reference>
<protein>
    <recommendedName>
        <fullName evidence="1">Integrase catalytic domain-containing protein</fullName>
    </recommendedName>
</protein>
<dbReference type="InterPro" id="IPR001584">
    <property type="entry name" value="Integrase_cat-core"/>
</dbReference>
<comment type="caution">
    <text evidence="2">The sequence shown here is derived from an EMBL/GenBank/DDBJ whole genome shotgun (WGS) entry which is preliminary data.</text>
</comment>
<proteinExistence type="predicted"/>
<feature type="non-terminal residue" evidence="2">
    <location>
        <position position="63"/>
    </location>
</feature>
<sequence length="63" mass="7222">MPSCLYSDNGTNFRGADNELRRAWGELEFNKIQSEFSKDGMSWKFNPPLAPHFGGAWERLVKS</sequence>
<dbReference type="EMBL" id="CAJVCH010385988">
    <property type="protein sequence ID" value="CAG7817103.1"/>
    <property type="molecule type" value="Genomic_DNA"/>
</dbReference>
<evidence type="ECO:0000313" key="2">
    <source>
        <dbReference type="EMBL" id="CAG7817103.1"/>
    </source>
</evidence>
<evidence type="ECO:0000259" key="1">
    <source>
        <dbReference type="PROSITE" id="PS50994"/>
    </source>
</evidence>
<dbReference type="PROSITE" id="PS50994">
    <property type="entry name" value="INTEGRASE"/>
    <property type="match status" value="1"/>
</dbReference>
<organism evidence="2 3">
    <name type="scientific">Allacma fusca</name>
    <dbReference type="NCBI Taxonomy" id="39272"/>
    <lineage>
        <taxon>Eukaryota</taxon>
        <taxon>Metazoa</taxon>
        <taxon>Ecdysozoa</taxon>
        <taxon>Arthropoda</taxon>
        <taxon>Hexapoda</taxon>
        <taxon>Collembola</taxon>
        <taxon>Symphypleona</taxon>
        <taxon>Sminthuridae</taxon>
        <taxon>Allacma</taxon>
    </lineage>
</organism>
<name>A0A8J2KHN6_9HEXA</name>
<evidence type="ECO:0000313" key="3">
    <source>
        <dbReference type="Proteomes" id="UP000708208"/>
    </source>
</evidence>
<keyword evidence="3" id="KW-1185">Reference proteome</keyword>
<dbReference type="Proteomes" id="UP000708208">
    <property type="component" value="Unassembled WGS sequence"/>
</dbReference>
<dbReference type="AlphaFoldDB" id="A0A8J2KHN6"/>
<dbReference type="PANTHER" id="PTHR47331:SF1">
    <property type="entry name" value="GAG-LIKE PROTEIN"/>
    <property type="match status" value="1"/>
</dbReference>
<feature type="domain" description="Integrase catalytic" evidence="1">
    <location>
        <begin position="1"/>
        <end position="63"/>
    </location>
</feature>